<dbReference type="Gene3D" id="3.40.50.620">
    <property type="entry name" value="HUPs"/>
    <property type="match status" value="1"/>
</dbReference>
<evidence type="ECO:0000256" key="2">
    <source>
        <dbReference type="ARBA" id="ARBA00022694"/>
    </source>
</evidence>
<dbReference type="EMBL" id="JANBVO010000005">
    <property type="protein sequence ID" value="KAJ9152114.1"/>
    <property type="molecule type" value="Genomic_DNA"/>
</dbReference>
<dbReference type="Proteomes" id="UP001174694">
    <property type="component" value="Unassembled WGS sequence"/>
</dbReference>
<dbReference type="Pfam" id="PF10288">
    <property type="entry name" value="CTU2"/>
    <property type="match status" value="1"/>
</dbReference>
<evidence type="ECO:0000256" key="4">
    <source>
        <dbReference type="SAM" id="MobiDB-lite"/>
    </source>
</evidence>
<organism evidence="5 6">
    <name type="scientific">Pleurostoma richardsiae</name>
    <dbReference type="NCBI Taxonomy" id="41990"/>
    <lineage>
        <taxon>Eukaryota</taxon>
        <taxon>Fungi</taxon>
        <taxon>Dikarya</taxon>
        <taxon>Ascomycota</taxon>
        <taxon>Pezizomycotina</taxon>
        <taxon>Sordariomycetes</taxon>
        <taxon>Sordariomycetidae</taxon>
        <taxon>Calosphaeriales</taxon>
        <taxon>Pleurostomataceae</taxon>
        <taxon>Pleurostoma</taxon>
    </lineage>
</organism>
<sequence>MEPDQDTAKTQPARLCRRCKEREARLKIRGDPACRECYCRYINTKVIKRLEALRREFPGSEAPRRYLVGLSFGVSSSCLVQVLDDASQNQLRKRQAVAFEPVVIHVDTDLSASESSLSSASELLGRFRERYPRFTFERIPLEAVLELDTVDWASLPTLAGGGGDQLPRERLQTLFARLPSATSRADVLRLLVRHVLVAAARRHGCDALLLGHSTTALAELTLGETAKGRGFSLAWQTGDGRVPIVRYPTPGTSSGEDSSMDERSPEANAHSLLVYYPLRETFRKELFNYAALITPPLTDLMPEEAKGKTRPVVSHKDMSIEEVMARYFEEVEESYPSVVANVVRTTTKLERLGAEGLCALCGTVLDEQGDERWAGEIGDDGGGEPGETSRARLCYGCKRSLRA</sequence>
<protein>
    <recommendedName>
        <fullName evidence="3">Cytoplasmic tRNA 2-thiolation protein 2</fullName>
    </recommendedName>
</protein>
<comment type="pathway">
    <text evidence="3">tRNA modification; 5-methoxycarbonylmethyl-2-thiouridine-tRNA biosynthesis.</text>
</comment>
<dbReference type="PANTHER" id="PTHR20882">
    <property type="entry name" value="CYTOPLASMIC TRNA 2-THIOLATION PROTEIN 2"/>
    <property type="match status" value="1"/>
</dbReference>
<evidence type="ECO:0000256" key="3">
    <source>
        <dbReference type="HAMAP-Rule" id="MF_03054"/>
    </source>
</evidence>
<dbReference type="GO" id="GO:0016783">
    <property type="term" value="F:sulfurtransferase activity"/>
    <property type="evidence" value="ECO:0007669"/>
    <property type="project" value="TreeGrafter"/>
</dbReference>
<dbReference type="PANTHER" id="PTHR20882:SF14">
    <property type="entry name" value="CYTOPLASMIC TRNA 2-THIOLATION PROTEIN 2"/>
    <property type="match status" value="1"/>
</dbReference>
<keyword evidence="1 3" id="KW-0963">Cytoplasm</keyword>
<name>A0AA38VN07_9PEZI</name>
<dbReference type="GO" id="GO:0005829">
    <property type="term" value="C:cytosol"/>
    <property type="evidence" value="ECO:0007669"/>
    <property type="project" value="TreeGrafter"/>
</dbReference>
<feature type="region of interest" description="Disordered" evidence="4">
    <location>
        <begin position="244"/>
        <end position="264"/>
    </location>
</feature>
<proteinExistence type="inferred from homology"/>
<reference evidence="5" key="1">
    <citation type="submission" date="2022-07" db="EMBL/GenBank/DDBJ databases">
        <title>Fungi with potential for degradation of polypropylene.</title>
        <authorList>
            <person name="Gostincar C."/>
        </authorList>
    </citation>
    <scope>NUCLEOTIDE SEQUENCE</scope>
    <source>
        <strain evidence="5">EXF-13308</strain>
    </source>
</reference>
<dbReference type="GO" id="GO:0002143">
    <property type="term" value="P:tRNA wobble position uridine thiolation"/>
    <property type="evidence" value="ECO:0007669"/>
    <property type="project" value="TreeGrafter"/>
</dbReference>
<accession>A0AA38VN07</accession>
<dbReference type="GO" id="GO:0032447">
    <property type="term" value="P:protein urmylation"/>
    <property type="evidence" value="ECO:0007669"/>
    <property type="project" value="UniProtKB-UniRule"/>
</dbReference>
<dbReference type="GO" id="GO:0016779">
    <property type="term" value="F:nucleotidyltransferase activity"/>
    <property type="evidence" value="ECO:0007669"/>
    <property type="project" value="UniProtKB-UniRule"/>
</dbReference>
<dbReference type="GO" id="GO:0000049">
    <property type="term" value="F:tRNA binding"/>
    <property type="evidence" value="ECO:0007669"/>
    <property type="project" value="InterPro"/>
</dbReference>
<comment type="subcellular location">
    <subcellularLocation>
        <location evidence="3">Cytoplasm</location>
    </subcellularLocation>
</comment>
<dbReference type="SUPFAM" id="SSF52402">
    <property type="entry name" value="Adenine nucleotide alpha hydrolases-like"/>
    <property type="match status" value="1"/>
</dbReference>
<comment type="similarity">
    <text evidence="3">Belongs to the CTU2/NCS2 family.</text>
</comment>
<dbReference type="InterPro" id="IPR019407">
    <property type="entry name" value="CTU2"/>
</dbReference>
<dbReference type="AlphaFoldDB" id="A0AA38VN07"/>
<gene>
    <name evidence="3" type="primary">NCS2</name>
    <name evidence="3" type="synonym">CTU2</name>
    <name evidence="5" type="ORF">NKR23_g2805</name>
</gene>
<dbReference type="HAMAP" id="MF_03054">
    <property type="entry name" value="CTU2"/>
    <property type="match status" value="1"/>
</dbReference>
<evidence type="ECO:0000313" key="6">
    <source>
        <dbReference type="Proteomes" id="UP001174694"/>
    </source>
</evidence>
<keyword evidence="6" id="KW-1185">Reference proteome</keyword>
<evidence type="ECO:0000256" key="1">
    <source>
        <dbReference type="ARBA" id="ARBA00022490"/>
    </source>
</evidence>
<comment type="caution">
    <text evidence="5">The sequence shown here is derived from an EMBL/GenBank/DDBJ whole genome shotgun (WGS) entry which is preliminary data.</text>
</comment>
<comment type="function">
    <text evidence="3">Plays a central role in 2-thiolation of mcm(5)S(2)U at tRNA wobble positions of tRNA(Lys), tRNA(Glu) and tRNA(Gln). May act by forming a heterodimer with NCS6 that ligates sulfur from thiocarboxylated URM1 onto the uridine of tRNAs at wobble position. Prior mcm(5) tRNA modification by the elongator complex is required for 2-thiolation. May also be involved in protein urmylation.</text>
</comment>
<evidence type="ECO:0000313" key="5">
    <source>
        <dbReference type="EMBL" id="KAJ9152114.1"/>
    </source>
</evidence>
<keyword evidence="2 3" id="KW-0819">tRNA processing</keyword>
<dbReference type="InterPro" id="IPR014729">
    <property type="entry name" value="Rossmann-like_a/b/a_fold"/>
</dbReference>